<dbReference type="InterPro" id="IPR004443">
    <property type="entry name" value="YjeF_N_dom"/>
</dbReference>
<dbReference type="Proteomes" id="UP000050792">
    <property type="component" value="Unassembled WGS sequence"/>
</dbReference>
<protein>
    <recommendedName>
        <fullName evidence="3">NAD(P)H-hydrate epimerase</fullName>
        <ecNumber evidence="3">5.1.99.6</ecNumber>
    </recommendedName>
</protein>
<evidence type="ECO:0000256" key="5">
    <source>
        <dbReference type="ARBA" id="ARBA00022741"/>
    </source>
</evidence>
<evidence type="ECO:0000259" key="10">
    <source>
        <dbReference type="PROSITE" id="PS51385"/>
    </source>
</evidence>
<dbReference type="Pfam" id="PF03853">
    <property type="entry name" value="YjeF_N"/>
    <property type="match status" value="1"/>
</dbReference>
<keyword evidence="7" id="KW-0630">Potassium</keyword>
<keyword evidence="8" id="KW-0520">NAD</keyword>
<dbReference type="PROSITE" id="PS51385">
    <property type="entry name" value="YJEF_N"/>
    <property type="match status" value="1"/>
</dbReference>
<dbReference type="InterPro" id="IPR032976">
    <property type="entry name" value="YJEFN_prot_NAXE-like"/>
</dbReference>
<proteinExistence type="predicted"/>
<accession>A0AA85F4J2</accession>
<dbReference type="Gene3D" id="3.40.50.10260">
    <property type="entry name" value="YjeF N-terminal domain"/>
    <property type="match status" value="1"/>
</dbReference>
<evidence type="ECO:0000256" key="9">
    <source>
        <dbReference type="ARBA" id="ARBA00023235"/>
    </source>
</evidence>
<comment type="catalytic activity">
    <reaction evidence="2">
        <text>(6R)-NADPHX = (6S)-NADPHX</text>
        <dbReference type="Rhea" id="RHEA:32227"/>
        <dbReference type="ChEBI" id="CHEBI:64076"/>
        <dbReference type="ChEBI" id="CHEBI:64077"/>
        <dbReference type="EC" id="5.1.99.6"/>
    </reaction>
</comment>
<evidence type="ECO:0000256" key="3">
    <source>
        <dbReference type="ARBA" id="ARBA00012228"/>
    </source>
</evidence>
<evidence type="ECO:0000256" key="8">
    <source>
        <dbReference type="ARBA" id="ARBA00023027"/>
    </source>
</evidence>
<sequence>MSSYAYEIGIRLFTLFSQKYHCHCIRTRYLFSNMAVSYLSQVEAQQVDNELFTEYAFSVDQLMELAGLSCAVAINKAYPLNKLTKSNGSVLVFCGPGNNGGDGLVCARHLKMFGYKPFIHYPRNPTKQLYKNLVIQCEKMDIPFLPDLTNETFNLSQSYDLFIDALFGFGFKPPVSLEFKSILQIMSTSQIPVISIDVPSAEVICFLDMIPHSFPCKFKTKLTCTLRLVLSLAPFMIYWKNEVSIIEAQIGICL</sequence>
<dbReference type="EC" id="5.1.99.6" evidence="3"/>
<evidence type="ECO:0000313" key="12">
    <source>
        <dbReference type="WBParaSite" id="SRDH1_36190.2"/>
    </source>
</evidence>
<organism evidence="11 12">
    <name type="scientific">Schistosoma rodhaini</name>
    <dbReference type="NCBI Taxonomy" id="6188"/>
    <lineage>
        <taxon>Eukaryota</taxon>
        <taxon>Metazoa</taxon>
        <taxon>Spiralia</taxon>
        <taxon>Lophotrochozoa</taxon>
        <taxon>Platyhelminthes</taxon>
        <taxon>Trematoda</taxon>
        <taxon>Digenea</taxon>
        <taxon>Strigeidida</taxon>
        <taxon>Schistosomatoidea</taxon>
        <taxon>Schistosomatidae</taxon>
        <taxon>Schistosoma</taxon>
    </lineage>
</organism>
<evidence type="ECO:0000313" key="11">
    <source>
        <dbReference type="Proteomes" id="UP000050792"/>
    </source>
</evidence>
<dbReference type="PANTHER" id="PTHR13232">
    <property type="entry name" value="NAD(P)H-HYDRATE EPIMERASE"/>
    <property type="match status" value="1"/>
</dbReference>
<keyword evidence="4" id="KW-0479">Metal-binding</keyword>
<dbReference type="NCBIfam" id="TIGR00197">
    <property type="entry name" value="yjeF_nterm"/>
    <property type="match status" value="1"/>
</dbReference>
<dbReference type="GO" id="GO:0000166">
    <property type="term" value="F:nucleotide binding"/>
    <property type="evidence" value="ECO:0007669"/>
    <property type="project" value="UniProtKB-KW"/>
</dbReference>
<evidence type="ECO:0000256" key="2">
    <source>
        <dbReference type="ARBA" id="ARBA00000909"/>
    </source>
</evidence>
<keyword evidence="9" id="KW-0413">Isomerase</keyword>
<reference evidence="12" key="2">
    <citation type="submission" date="2023-11" db="UniProtKB">
        <authorList>
            <consortium name="WormBaseParasite"/>
        </authorList>
    </citation>
    <scope>IDENTIFICATION</scope>
</reference>
<evidence type="ECO:0000256" key="1">
    <source>
        <dbReference type="ARBA" id="ARBA00000013"/>
    </source>
</evidence>
<keyword evidence="6" id="KW-0521">NADP</keyword>
<comment type="catalytic activity">
    <reaction evidence="1">
        <text>(6R)-NADHX = (6S)-NADHX</text>
        <dbReference type="Rhea" id="RHEA:32215"/>
        <dbReference type="ChEBI" id="CHEBI:64074"/>
        <dbReference type="ChEBI" id="CHEBI:64075"/>
        <dbReference type="EC" id="5.1.99.6"/>
    </reaction>
</comment>
<dbReference type="GO" id="GO:0052856">
    <property type="term" value="F:NAD(P)HX epimerase activity"/>
    <property type="evidence" value="ECO:0007669"/>
    <property type="project" value="UniProtKB-EC"/>
</dbReference>
<dbReference type="AlphaFoldDB" id="A0AA85F4J2"/>
<dbReference type="SUPFAM" id="SSF64153">
    <property type="entry name" value="YjeF N-terminal domain-like"/>
    <property type="match status" value="1"/>
</dbReference>
<dbReference type="InterPro" id="IPR036652">
    <property type="entry name" value="YjeF_N_dom_sf"/>
</dbReference>
<evidence type="ECO:0000256" key="6">
    <source>
        <dbReference type="ARBA" id="ARBA00022857"/>
    </source>
</evidence>
<dbReference type="GO" id="GO:0005739">
    <property type="term" value="C:mitochondrion"/>
    <property type="evidence" value="ECO:0007669"/>
    <property type="project" value="TreeGrafter"/>
</dbReference>
<evidence type="ECO:0000256" key="7">
    <source>
        <dbReference type="ARBA" id="ARBA00022958"/>
    </source>
</evidence>
<reference evidence="11" key="1">
    <citation type="submission" date="2022-06" db="EMBL/GenBank/DDBJ databases">
        <authorList>
            <person name="Berger JAMES D."/>
            <person name="Berger JAMES D."/>
        </authorList>
    </citation>
    <scope>NUCLEOTIDE SEQUENCE [LARGE SCALE GENOMIC DNA]</scope>
</reference>
<dbReference type="PANTHER" id="PTHR13232:SF10">
    <property type="entry name" value="NAD(P)H-HYDRATE EPIMERASE"/>
    <property type="match status" value="1"/>
</dbReference>
<evidence type="ECO:0000256" key="4">
    <source>
        <dbReference type="ARBA" id="ARBA00022723"/>
    </source>
</evidence>
<dbReference type="WBParaSite" id="SRDH1_36190.2">
    <property type="protein sequence ID" value="SRDH1_36190.2"/>
    <property type="gene ID" value="SRDH1_36190"/>
</dbReference>
<feature type="domain" description="YjeF N-terminal" evidence="10">
    <location>
        <begin position="44"/>
        <end position="254"/>
    </location>
</feature>
<dbReference type="GO" id="GO:0046872">
    <property type="term" value="F:metal ion binding"/>
    <property type="evidence" value="ECO:0007669"/>
    <property type="project" value="UniProtKB-KW"/>
</dbReference>
<keyword evidence="5" id="KW-0547">Nucleotide-binding</keyword>
<keyword evidence="11" id="KW-1185">Reference proteome</keyword>
<name>A0AA85F4J2_9TREM</name>